<evidence type="ECO:0000313" key="3">
    <source>
        <dbReference type="Proteomes" id="UP001349343"/>
    </source>
</evidence>
<organism evidence="2 3">
    <name type="scientific">phage Lak_Megaphage_RVC_JS4_GC31</name>
    <dbReference type="NCBI Taxonomy" id="3109228"/>
    <lineage>
        <taxon>Viruses</taxon>
        <taxon>Duplodnaviria</taxon>
        <taxon>Heunggongvirae</taxon>
        <taxon>Uroviricota</taxon>
        <taxon>Caudoviricetes</taxon>
        <taxon>Caudoviricetes code 15 clade</taxon>
    </lineage>
</organism>
<keyword evidence="3" id="KW-1185">Reference proteome</keyword>
<feature type="compositionally biased region" description="Basic and acidic residues" evidence="1">
    <location>
        <begin position="21"/>
        <end position="36"/>
    </location>
</feature>
<evidence type="ECO:0000313" key="2">
    <source>
        <dbReference type="EMBL" id="WQJ53016.1"/>
    </source>
</evidence>
<reference evidence="2 3" key="1">
    <citation type="submission" date="2023-11" db="EMBL/GenBank/DDBJ databases">
        <authorList>
            <person name="Cook R."/>
            <person name="Crisci M."/>
            <person name="Pye H."/>
            <person name="Adriaenssens E."/>
            <person name="Santini J."/>
        </authorList>
    </citation>
    <scope>NUCLEOTIDE SEQUENCE [LARGE SCALE GENOMIC DNA]</scope>
    <source>
        <strain evidence="2">Lak_Megaphage_RVC_JS4_GC31</strain>
    </source>
</reference>
<evidence type="ECO:0000256" key="1">
    <source>
        <dbReference type="SAM" id="MobiDB-lite"/>
    </source>
</evidence>
<sequence length="78" mass="9509">MNQMQFFEILNILDVYKENMEEQKKQNDKENKKMEKQMSSMQNKYNYNDIQKQMNQNMSNYKAPSFTTPNINMNMPKI</sequence>
<dbReference type="Proteomes" id="UP001349343">
    <property type="component" value="Segment"/>
</dbReference>
<feature type="region of interest" description="Disordered" evidence="1">
    <location>
        <begin position="21"/>
        <end position="40"/>
    </location>
</feature>
<proteinExistence type="predicted"/>
<accession>A0ABZ0Z1J6</accession>
<dbReference type="EMBL" id="OR769222">
    <property type="protein sequence ID" value="WQJ53016.1"/>
    <property type="molecule type" value="Genomic_DNA"/>
</dbReference>
<protein>
    <submittedName>
        <fullName evidence="2">Uncharacterized protein</fullName>
    </submittedName>
</protein>
<name>A0ABZ0Z1J6_9CAUD</name>